<evidence type="ECO:0008006" key="3">
    <source>
        <dbReference type="Google" id="ProtNLM"/>
    </source>
</evidence>
<protein>
    <recommendedName>
        <fullName evidence="3">DUF3139 domain-containing protein</fullName>
    </recommendedName>
</protein>
<comment type="caution">
    <text evidence="1">The sequence shown here is derived from an EMBL/GenBank/DDBJ whole genome shotgun (WGS) entry which is preliminary data.</text>
</comment>
<keyword evidence="2" id="KW-1185">Reference proteome</keyword>
<accession>A0ABX3EMA2</accession>
<dbReference type="Proteomes" id="UP000186058">
    <property type="component" value="Unassembled WGS sequence"/>
</dbReference>
<dbReference type="Pfam" id="PF11337">
    <property type="entry name" value="DUF3139"/>
    <property type="match status" value="1"/>
</dbReference>
<gene>
    <name evidence="1" type="ORF">A3844_14790</name>
</gene>
<reference evidence="1 2" key="1">
    <citation type="submission" date="2016-03" db="EMBL/GenBank/DDBJ databases">
        <authorList>
            <person name="Sant'Anna F.H."/>
            <person name="Ambrosini A."/>
            <person name="Souza R."/>
            <person name="Bach E."/>
            <person name="Fernandes G."/>
            <person name="Balsanelli E."/>
            <person name="Baura V.A."/>
            <person name="Souza E.M."/>
            <person name="Passaglia L."/>
        </authorList>
    </citation>
    <scope>NUCLEOTIDE SEQUENCE [LARGE SCALE GENOMIC DNA]</scope>
    <source>
        <strain evidence="1 2">P26E</strain>
    </source>
</reference>
<sequence length="111" mass="12818">MNRKRGLFIVLTILLAVILVGSCFLLTGLPQKKSGIANEVREYLINERSYSVDEFQKVQGVYSFKSDDYQATVRFKDEPNVNYTYEKIEGTYKLVETSNIHGNHIDETYNQ</sequence>
<dbReference type="InterPro" id="IPR021486">
    <property type="entry name" value="DUF3139"/>
</dbReference>
<dbReference type="EMBL" id="LVWI01000041">
    <property type="protein sequence ID" value="OKP86017.1"/>
    <property type="molecule type" value="Genomic_DNA"/>
</dbReference>
<dbReference type="RefSeq" id="WP_074107805.1">
    <property type="nucleotide sequence ID" value="NZ_LVWI01000041.1"/>
</dbReference>
<evidence type="ECO:0000313" key="1">
    <source>
        <dbReference type="EMBL" id="OKP86017.1"/>
    </source>
</evidence>
<name>A0ABX3EMA2_9BACL</name>
<proteinExistence type="predicted"/>
<organism evidence="1 2">
    <name type="scientific">Paenibacillus helianthi</name>
    <dbReference type="NCBI Taxonomy" id="1349432"/>
    <lineage>
        <taxon>Bacteria</taxon>
        <taxon>Bacillati</taxon>
        <taxon>Bacillota</taxon>
        <taxon>Bacilli</taxon>
        <taxon>Bacillales</taxon>
        <taxon>Paenibacillaceae</taxon>
        <taxon>Paenibacillus</taxon>
    </lineage>
</organism>
<dbReference type="PROSITE" id="PS51257">
    <property type="entry name" value="PROKAR_LIPOPROTEIN"/>
    <property type="match status" value="1"/>
</dbReference>
<evidence type="ECO:0000313" key="2">
    <source>
        <dbReference type="Proteomes" id="UP000186058"/>
    </source>
</evidence>